<organism evidence="9 10">
    <name type="scientific">Aedes albopictus</name>
    <name type="common">Asian tiger mosquito</name>
    <name type="synonym">Stegomyia albopicta</name>
    <dbReference type="NCBI Taxonomy" id="7160"/>
    <lineage>
        <taxon>Eukaryota</taxon>
        <taxon>Metazoa</taxon>
        <taxon>Ecdysozoa</taxon>
        <taxon>Arthropoda</taxon>
        <taxon>Hexapoda</taxon>
        <taxon>Insecta</taxon>
        <taxon>Pterygota</taxon>
        <taxon>Neoptera</taxon>
        <taxon>Endopterygota</taxon>
        <taxon>Diptera</taxon>
        <taxon>Nematocera</taxon>
        <taxon>Culicoidea</taxon>
        <taxon>Culicidae</taxon>
        <taxon>Culicinae</taxon>
        <taxon>Aedini</taxon>
        <taxon>Aedes</taxon>
        <taxon>Stegomyia</taxon>
    </lineage>
</organism>
<dbReference type="Gene3D" id="3.30.420.10">
    <property type="entry name" value="Ribonuclease H-like superfamily/Ribonuclease H"/>
    <property type="match status" value="1"/>
</dbReference>
<feature type="compositionally biased region" description="Basic residues" evidence="6">
    <location>
        <begin position="65"/>
        <end position="79"/>
    </location>
</feature>
<evidence type="ECO:0000256" key="6">
    <source>
        <dbReference type="SAM" id="MobiDB-lite"/>
    </source>
</evidence>
<dbReference type="InterPro" id="IPR005312">
    <property type="entry name" value="DUF1759"/>
</dbReference>
<evidence type="ECO:0000313" key="10">
    <source>
        <dbReference type="Proteomes" id="UP000069940"/>
    </source>
</evidence>
<evidence type="ECO:0000256" key="2">
    <source>
        <dbReference type="ARBA" id="ARBA00022771"/>
    </source>
</evidence>
<dbReference type="RefSeq" id="XP_062702947.1">
    <property type="nucleotide sequence ID" value="XM_062846963.1"/>
</dbReference>
<feature type="coiled-coil region" evidence="5">
    <location>
        <begin position="155"/>
        <end position="196"/>
    </location>
</feature>
<dbReference type="InterPro" id="IPR013083">
    <property type="entry name" value="Znf_RING/FYVE/PHD"/>
</dbReference>
<dbReference type="PROSITE" id="PS50994">
    <property type="entry name" value="INTEGRASE"/>
    <property type="match status" value="1"/>
</dbReference>
<dbReference type="Pfam" id="PF18701">
    <property type="entry name" value="DUF5641"/>
    <property type="match status" value="1"/>
</dbReference>
<evidence type="ECO:0000313" key="9">
    <source>
        <dbReference type="EnsemblMetazoa" id="AALFPA23_018572.P27247"/>
    </source>
</evidence>
<reference evidence="9" key="2">
    <citation type="submission" date="2025-05" db="UniProtKB">
        <authorList>
            <consortium name="EnsemblMetazoa"/>
        </authorList>
    </citation>
    <scope>IDENTIFICATION</scope>
    <source>
        <strain evidence="9">Foshan</strain>
    </source>
</reference>
<dbReference type="EnsemblMetazoa" id="AALFPA23_018572.R27240">
    <property type="protein sequence ID" value="AALFPA23_018572.P27240"/>
    <property type="gene ID" value="AALFPA23_018572"/>
</dbReference>
<name>A0ABM1ZHJ4_AEDAL</name>
<dbReference type="InterPro" id="IPR043502">
    <property type="entry name" value="DNA/RNA_pol_sf"/>
</dbReference>
<keyword evidence="5" id="KW-0175">Coiled coil</keyword>
<dbReference type="Pfam" id="PF17921">
    <property type="entry name" value="Integrase_H2C2"/>
    <property type="match status" value="1"/>
</dbReference>
<dbReference type="InterPro" id="IPR001584">
    <property type="entry name" value="Integrase_cat-core"/>
</dbReference>
<evidence type="ECO:0000259" key="8">
    <source>
        <dbReference type="PROSITE" id="PS50994"/>
    </source>
</evidence>
<dbReference type="RefSeq" id="XP_062702949.1">
    <property type="nucleotide sequence ID" value="XM_062846965.1"/>
</dbReference>
<dbReference type="EnsemblMetazoa" id="AALFPA23_018572.R27247">
    <property type="protein sequence ID" value="AALFPA23_018572.P27247"/>
    <property type="gene ID" value="AALFPA23_018572"/>
</dbReference>
<keyword evidence="2 4" id="KW-0863">Zinc-finger</keyword>
<dbReference type="Proteomes" id="UP000069940">
    <property type="component" value="Unassembled WGS sequence"/>
</dbReference>
<feature type="region of interest" description="Disordered" evidence="6">
    <location>
        <begin position="65"/>
        <end position="98"/>
    </location>
</feature>
<dbReference type="Gene3D" id="3.30.40.10">
    <property type="entry name" value="Zinc/RING finger domain, C3HC4 (zinc finger)"/>
    <property type="match status" value="1"/>
</dbReference>
<evidence type="ECO:0000256" key="4">
    <source>
        <dbReference type="PROSITE-ProRule" id="PRU00146"/>
    </source>
</evidence>
<dbReference type="InterPro" id="IPR036397">
    <property type="entry name" value="RNaseH_sf"/>
</dbReference>
<dbReference type="EnsemblMetazoa" id="AALFPA23_018572.R27243">
    <property type="protein sequence ID" value="AALFPA23_018572.P27243"/>
    <property type="gene ID" value="AALFPA23_018572"/>
</dbReference>
<evidence type="ECO:0000259" key="7">
    <source>
        <dbReference type="PROSITE" id="PS50016"/>
    </source>
</evidence>
<dbReference type="GeneID" id="134285689"/>
<dbReference type="InterPro" id="IPR008042">
    <property type="entry name" value="Retrotrans_Pao"/>
</dbReference>
<keyword evidence="1" id="KW-0479">Metal-binding</keyword>
<feature type="compositionally biased region" description="Acidic residues" evidence="6">
    <location>
        <begin position="251"/>
        <end position="275"/>
    </location>
</feature>
<dbReference type="RefSeq" id="XP_062702950.1">
    <property type="nucleotide sequence ID" value="XM_062846966.1"/>
</dbReference>
<accession>A0ABM1ZHJ4</accession>
<sequence>MTDGNVDLTLTACSSCGQTSDTNEQMVGCDSCKGWFHCRCVNATEADLAEPKWFCSADECQRQKKGTTKRSSKTSKKASGHTSDSDKTSVKSDRQVGPHLSRIMQTLQNEQKSKDEELQMERIMREKRIEMDLEFKKKRMAMEKQMRDREMELERELLEQSLAQEKEHLDRLKLMRLQYRSQMDQVQQEIKQLNTTSDADETPKTVDRNRAFLGESSRATFVNADATNVSVRSNLSKFKPLAPSKQSHETESDDSDETSDSESSEEESEEDESDLEAEKPRMGPSKAQLAARNGITKRLPIFTGKPEEWPLFIGAFEASTEACGFSEVENLVRLQESLKGPALESVRCQLLLPKSVPRVIKKLRQLYGRPEQLLQCHLERIRKLDSPKADKLASYVPFGNAVEQLCDHLKMAGLKEHLVNPLLLQDLVDKLPSGDKREWVRYKKKKKSVTLCTLSKFLSKIVAEACEANVSLEIKPDPRVSVSTKATKGISKGAVFNHSSLEPSNKSDDARRSQKPCIVCQRNDHRLRYCEDFKKLPAADRIKLAQQKKLCKVCLNDHGNAECKFKLRCNVGDCQQRHNPLLHPPQTTLAINAHVRVNGSILFRMLPVMLHCGQKSVSTLAFLDEGASVTLIEQHLADKIGASGVNLPLTINWTSDISRTESDSICTNLWISSPGSNEKNLLKTVQTVRELLLPAQSLESTEMAKRYAFLRDVPFLSYQSGRPGLLIGLNNIHVIAPIETKLGGPGEPIAVKSKLGWTVYGPQMGETISEALVGHHAVSNQAIHDLIKVHYALEESATAVLQESKEDRRARDILERTTKRIGDRFETGLLWRADDIVFPNSFPMALRRLEHLERRLEKTPELYEIVRQQVIEYQNKGYAHRATTEELTKMDRRRMWYLPLNVVLNPKKPGKVRLVWDAAARVDGVSLNSQLLKGPDLLTALPEIVCRFRERPVAFGGDIREMYHQLRIREVDKSAQLFLFRAKRTDEPAIYIMDVATFGATSSPCSAQFIKNLNALEFSNEFPSAAEAIIKSHYVDDYFDSVDCVAEAVQRAKDVAHVHAKGGFLIRNWVSNSEEVLRNLGEQEVTTKVRLTQDKSIETERILGIVWNPTEDTFAFSANHRQDLEEFLVGDERPTKRIILSCVMGFFDSQGMFSHYTVHGKLIVQNLWRLGYDWDETVNDDTWADWKRWTALLPCVESVRIPRAYFGSLRSDEIDFLELHVFTDASEHAYGTVAYFRATVNGTYKCALAMSRSKVAPLKRQSIPRLELLAAVLGARLLRTVESSHTLPVHRRFLWTDSQTVLSWIRSDQYKYKQFVAFRIGEIHELTNIADWRWVPSNQNIADVLTKWGQGPPLESNGPWFAGPQFLYQPEENWPIQKLPLTNIAEEMRAHLLFHDTTSHELPLIHVHLMSQWTRIVRATSYALRFAANCRRKQKGEPIWTTKAVGSRTKLLKLQWPNICWPLQQEEFLKAETVLWKQAQFAGFPDEVCTLKRAQKTNVTSAKIEKGSLLYKLTPVMDDNGVIRVGGRLEKAEFLPFDTKFPIILPKDDVITKRLVQHYHEQFGHANRETVFNEMRQRFYVPKLRSVILKVMNDCIWCRVYRCSPKIPKEAPLPVPRVTAHLRPFSSVGVDYLGPIEVTVGRRKEKRYVALFTCLAIRAVHVEVVFSLTAQACLMAIRRFCCRRGVPEEFVSDNATNFKSASKELAKTINDECADRVTSSRTKWTFIPPGTPHMGGAWERMVRSVKEALHVFDDGRKLTDEILLTTLAEAEDMINSRPLTYVPQESAEIEAISPNHFLRGAVRAEDLEVDQVIDFAGTLRDVYKRSQYLADQLWIRWSKEYLPSINHRTKWFEDKGSIRAGDLVFVADGRIRKSWTRGIVEEVFPGSDGRVRQVTVRTSGGVFKRATVNLAVLEIRDGKSGTAGGSAPELRPGECAGTTAKGQAKSKGLTDLTL</sequence>
<dbReference type="EnsemblMetazoa" id="AALFPA23_018572.R27242">
    <property type="protein sequence ID" value="AALFPA23_018572.P27242"/>
    <property type="gene ID" value="AALFPA23_018572"/>
</dbReference>
<evidence type="ECO:0000256" key="1">
    <source>
        <dbReference type="ARBA" id="ARBA00022723"/>
    </source>
</evidence>
<dbReference type="InterPro" id="IPR011011">
    <property type="entry name" value="Znf_FYVE_PHD"/>
</dbReference>
<dbReference type="Gene3D" id="1.10.340.70">
    <property type="match status" value="1"/>
</dbReference>
<proteinExistence type="predicted"/>
<dbReference type="InterPro" id="IPR001965">
    <property type="entry name" value="Znf_PHD"/>
</dbReference>
<dbReference type="SUPFAM" id="SSF56672">
    <property type="entry name" value="DNA/RNA polymerases"/>
    <property type="match status" value="1"/>
</dbReference>
<dbReference type="CDD" id="cd15489">
    <property type="entry name" value="PHD_SF"/>
    <property type="match status" value="1"/>
</dbReference>
<dbReference type="InterPro" id="IPR041588">
    <property type="entry name" value="Integrase_H2C2"/>
</dbReference>
<dbReference type="InterPro" id="IPR019787">
    <property type="entry name" value="Znf_PHD-finger"/>
</dbReference>
<dbReference type="SUPFAM" id="SSF53098">
    <property type="entry name" value="Ribonuclease H-like"/>
    <property type="match status" value="1"/>
</dbReference>
<dbReference type="Pfam" id="PF03564">
    <property type="entry name" value="DUF1759"/>
    <property type="match status" value="1"/>
</dbReference>
<dbReference type="InterPro" id="IPR040676">
    <property type="entry name" value="DUF5641"/>
</dbReference>
<protein>
    <submittedName>
        <fullName evidence="9">Uncharacterized protein</fullName>
    </submittedName>
</protein>
<dbReference type="SMART" id="SM00249">
    <property type="entry name" value="PHD"/>
    <property type="match status" value="1"/>
</dbReference>
<dbReference type="PANTHER" id="PTHR47331:SF1">
    <property type="entry name" value="GAG-LIKE PROTEIN"/>
    <property type="match status" value="1"/>
</dbReference>
<keyword evidence="10" id="KW-1185">Reference proteome</keyword>
<reference evidence="10" key="1">
    <citation type="journal article" date="2015" name="Proc. Natl. Acad. Sci. U.S.A.">
        <title>Genome sequence of the Asian Tiger mosquito, Aedes albopictus, reveals insights into its biology, genetics, and evolution.</title>
        <authorList>
            <person name="Chen X.G."/>
            <person name="Jiang X."/>
            <person name="Gu J."/>
            <person name="Xu M."/>
            <person name="Wu Y."/>
            <person name="Deng Y."/>
            <person name="Zhang C."/>
            <person name="Bonizzoni M."/>
            <person name="Dermauw W."/>
            <person name="Vontas J."/>
            <person name="Armbruster P."/>
            <person name="Huang X."/>
            <person name="Yang Y."/>
            <person name="Zhang H."/>
            <person name="He W."/>
            <person name="Peng H."/>
            <person name="Liu Y."/>
            <person name="Wu K."/>
            <person name="Chen J."/>
            <person name="Lirakis M."/>
            <person name="Topalis P."/>
            <person name="Van Leeuwen T."/>
            <person name="Hall A.B."/>
            <person name="Jiang X."/>
            <person name="Thorpe C."/>
            <person name="Mueller R.L."/>
            <person name="Sun C."/>
            <person name="Waterhouse R.M."/>
            <person name="Yan G."/>
            <person name="Tu Z.J."/>
            <person name="Fang X."/>
            <person name="James A.A."/>
        </authorList>
    </citation>
    <scope>NUCLEOTIDE SEQUENCE [LARGE SCALE GENOMIC DNA]</scope>
    <source>
        <strain evidence="10">Foshan</strain>
    </source>
</reference>
<dbReference type="PANTHER" id="PTHR47331">
    <property type="entry name" value="PHD-TYPE DOMAIN-CONTAINING PROTEIN"/>
    <property type="match status" value="1"/>
</dbReference>
<dbReference type="EnsemblMetazoa" id="AALFPA23_018572.R27241">
    <property type="protein sequence ID" value="AALFPA23_018572.P27241"/>
    <property type="gene ID" value="AALFPA23_018572"/>
</dbReference>
<feature type="region of interest" description="Disordered" evidence="6">
    <location>
        <begin position="1920"/>
        <end position="1954"/>
    </location>
</feature>
<feature type="region of interest" description="Disordered" evidence="6">
    <location>
        <begin position="237"/>
        <end position="290"/>
    </location>
</feature>
<dbReference type="Pfam" id="PF00628">
    <property type="entry name" value="PHD"/>
    <property type="match status" value="1"/>
</dbReference>
<dbReference type="RefSeq" id="XP_062702951.1">
    <property type="nucleotide sequence ID" value="XM_062846967.1"/>
</dbReference>
<keyword evidence="3" id="KW-0862">Zinc</keyword>
<dbReference type="PROSITE" id="PS50016">
    <property type="entry name" value="ZF_PHD_2"/>
    <property type="match status" value="1"/>
</dbReference>
<dbReference type="InterPro" id="IPR012337">
    <property type="entry name" value="RNaseH-like_sf"/>
</dbReference>
<evidence type="ECO:0000256" key="5">
    <source>
        <dbReference type="SAM" id="Coils"/>
    </source>
</evidence>
<dbReference type="Pfam" id="PF05380">
    <property type="entry name" value="Peptidase_A17"/>
    <property type="match status" value="1"/>
</dbReference>
<dbReference type="RefSeq" id="XP_062702948.1">
    <property type="nucleotide sequence ID" value="XM_062846964.1"/>
</dbReference>
<evidence type="ECO:0000256" key="3">
    <source>
        <dbReference type="ARBA" id="ARBA00022833"/>
    </source>
</evidence>
<dbReference type="SUPFAM" id="SSF57903">
    <property type="entry name" value="FYVE/PHD zinc finger"/>
    <property type="match status" value="1"/>
</dbReference>
<feature type="compositionally biased region" description="Basic and acidic residues" evidence="6">
    <location>
        <begin position="83"/>
        <end position="96"/>
    </location>
</feature>
<feature type="domain" description="PHD-type" evidence="7">
    <location>
        <begin position="10"/>
        <end position="61"/>
    </location>
</feature>
<feature type="domain" description="Integrase catalytic" evidence="8">
    <location>
        <begin position="1620"/>
        <end position="1802"/>
    </location>
</feature>